<keyword evidence="1" id="KW-0812">Transmembrane</keyword>
<feature type="transmembrane region" description="Helical" evidence="1">
    <location>
        <begin position="467"/>
        <end position="486"/>
    </location>
</feature>
<dbReference type="PANTHER" id="PTHR34993">
    <property type="entry name" value="TRANSMEMBRANE PROTEIN"/>
    <property type="match status" value="1"/>
</dbReference>
<keyword evidence="3" id="KW-1185">Reference proteome</keyword>
<feature type="transmembrane region" description="Helical" evidence="1">
    <location>
        <begin position="724"/>
        <end position="747"/>
    </location>
</feature>
<feature type="transmembrane region" description="Helical" evidence="1">
    <location>
        <begin position="549"/>
        <end position="570"/>
    </location>
</feature>
<feature type="transmembrane region" description="Helical" evidence="1">
    <location>
        <begin position="201"/>
        <end position="222"/>
    </location>
</feature>
<feature type="transmembrane region" description="Helical" evidence="1">
    <location>
        <begin position="279"/>
        <end position="296"/>
    </location>
</feature>
<dbReference type="Proteomes" id="UP001470230">
    <property type="component" value="Unassembled WGS sequence"/>
</dbReference>
<keyword evidence="1" id="KW-0472">Membrane</keyword>
<gene>
    <name evidence="2" type="ORF">M9Y10_029114</name>
</gene>
<name>A0ABR2KL80_9EUKA</name>
<comment type="caution">
    <text evidence="2">The sequence shown here is derived from an EMBL/GenBank/DDBJ whole genome shotgun (WGS) entry which is preliminary data.</text>
</comment>
<feature type="transmembrane region" description="Helical" evidence="1">
    <location>
        <begin position="517"/>
        <end position="542"/>
    </location>
</feature>
<organism evidence="2 3">
    <name type="scientific">Tritrichomonas musculus</name>
    <dbReference type="NCBI Taxonomy" id="1915356"/>
    <lineage>
        <taxon>Eukaryota</taxon>
        <taxon>Metamonada</taxon>
        <taxon>Parabasalia</taxon>
        <taxon>Tritrichomonadida</taxon>
        <taxon>Tritrichomonadidae</taxon>
        <taxon>Tritrichomonas</taxon>
    </lineage>
</organism>
<protein>
    <recommendedName>
        <fullName evidence="4">TRP C-terminal domain-containing protein</fullName>
    </recommendedName>
</protein>
<dbReference type="EMBL" id="JAPFFF010000004">
    <property type="protein sequence ID" value="KAK8891892.1"/>
    <property type="molecule type" value="Genomic_DNA"/>
</dbReference>
<feature type="transmembrane region" description="Helical" evidence="1">
    <location>
        <begin position="234"/>
        <end position="258"/>
    </location>
</feature>
<reference evidence="2 3" key="1">
    <citation type="submission" date="2024-04" db="EMBL/GenBank/DDBJ databases">
        <title>Tritrichomonas musculus Genome.</title>
        <authorList>
            <person name="Alves-Ferreira E."/>
            <person name="Grigg M."/>
            <person name="Lorenzi H."/>
            <person name="Galac M."/>
        </authorList>
    </citation>
    <scope>NUCLEOTIDE SEQUENCE [LARGE SCALE GENOMIC DNA]</scope>
    <source>
        <strain evidence="2 3">EAF2021</strain>
    </source>
</reference>
<proteinExistence type="predicted"/>
<evidence type="ECO:0000256" key="1">
    <source>
        <dbReference type="SAM" id="Phobius"/>
    </source>
</evidence>
<dbReference type="PANTHER" id="PTHR34993:SF1">
    <property type="entry name" value="TRANSMEMBRANE PROTEIN"/>
    <property type="match status" value="1"/>
</dbReference>
<feature type="transmembrane region" description="Helical" evidence="1">
    <location>
        <begin position="65"/>
        <end position="84"/>
    </location>
</feature>
<feature type="transmembrane region" description="Helical" evidence="1">
    <location>
        <begin position="493"/>
        <end position="511"/>
    </location>
</feature>
<sequence length="758" mass="86442">MPTIINPSTLSSIIKYMQSISLTLGIPANKLPDKLTKFANSINNFFNKIWDYIPHLPDFDVRVRVVLLSFAIPALLDLLFTWFTSTLLENIFHLFDIAASFAFLFEIAYVVMSKGKTTIGVFIVIPLCIIYGIIRLIIIIRKYKLSSKDSEPLTSIVDRIKNFYMKGIIPGINSDHTEEEMSAMLEKYNESYVFKIVKPSFLNIGFILISMTLLSLIIAYSFDAFGHLDVKPFIRISLTIICGLLLIILLIVLFMIVFPCLRSPFVSFRKFVRRYGVKLLLLIIDFLYIPIGTTILENFRYEPNNCGDGFYRSYSIDTSSYLDFFLDHNTVCQPCSIVSNITNATLNLFDASTSILYGEMPNYYNEFNSSCSAACFNNIIYYSTSSPHLQLNHDILPTILPLIVFSFLVIIIGQPVLTLYVVLHNKSIAWSIPIFGKTAEIKWSTLVSKLSTTGLFNFYMFKYNWGGWAIFTSIQKLVFVVLTEIAERVNLSITYAILVLYVFVFILYLSVKPFTFVFNNVLEIILSFGNAALTLVPICSIYGKKVPSFFSIPISVVICILPIIAIPYAFCRKSEIEPEPDPGTTYDDEGKVVEPTIPNQPVYLHLIDLMAIWQVVDLEKNSTTIYPASYDDNDDIKLDNQNENPQSYDYNNNYYNNNNVYNNNYDNNYNNNYNNNYYMQNSNNDEEMAENDYIIIGRDDLLSKVNDMYQLIDTVCDATTTTDILSMIKIAVIISAACSGWFFGAIIGRRILYNNLVC</sequence>
<feature type="transmembrane region" description="Helical" evidence="1">
    <location>
        <begin position="399"/>
        <end position="423"/>
    </location>
</feature>
<evidence type="ECO:0000313" key="3">
    <source>
        <dbReference type="Proteomes" id="UP001470230"/>
    </source>
</evidence>
<accession>A0ABR2KL80</accession>
<evidence type="ECO:0000313" key="2">
    <source>
        <dbReference type="EMBL" id="KAK8891892.1"/>
    </source>
</evidence>
<feature type="transmembrane region" description="Helical" evidence="1">
    <location>
        <begin position="118"/>
        <end position="138"/>
    </location>
</feature>
<keyword evidence="1" id="KW-1133">Transmembrane helix</keyword>
<evidence type="ECO:0008006" key="4">
    <source>
        <dbReference type="Google" id="ProtNLM"/>
    </source>
</evidence>
<feature type="transmembrane region" description="Helical" evidence="1">
    <location>
        <begin position="91"/>
        <end position="112"/>
    </location>
</feature>
<feature type="transmembrane region" description="Helical" evidence="1">
    <location>
        <begin position="443"/>
        <end position="461"/>
    </location>
</feature>